<dbReference type="STRING" id="1206466.K0KI48"/>
<proteinExistence type="inferred from homology"/>
<reference evidence="8 9" key="1">
    <citation type="journal article" date="2012" name="Eukaryot. Cell">
        <title>Draft genome sequence of Wickerhamomyces ciferrii NRRL Y-1031 F-60-10.</title>
        <authorList>
            <person name="Schneider J."/>
            <person name="Andrea H."/>
            <person name="Blom J."/>
            <person name="Jaenicke S."/>
            <person name="Ruckert C."/>
            <person name="Schorsch C."/>
            <person name="Szczepanowski R."/>
            <person name="Farwick M."/>
            <person name="Goesmann A."/>
            <person name="Puhler A."/>
            <person name="Schaffer S."/>
            <person name="Tauch A."/>
            <person name="Kohler T."/>
            <person name="Brinkrolf K."/>
        </authorList>
    </citation>
    <scope>NUCLEOTIDE SEQUENCE [LARGE SCALE GENOMIC DNA]</scope>
    <source>
        <strain evidence="9">ATCC 14091 / BCRC 22168 / CBS 111 / JCM 3599 / NBRC 0793 / NRRL Y-1031 F-60-10</strain>
    </source>
</reference>
<evidence type="ECO:0000256" key="6">
    <source>
        <dbReference type="SAM" id="MobiDB-lite"/>
    </source>
</evidence>
<dbReference type="GO" id="GO:0015123">
    <property type="term" value="F:acetate transmembrane transporter activity"/>
    <property type="evidence" value="ECO:0007669"/>
    <property type="project" value="TreeGrafter"/>
</dbReference>
<dbReference type="GO" id="GO:0005886">
    <property type="term" value="C:plasma membrane"/>
    <property type="evidence" value="ECO:0007669"/>
    <property type="project" value="TreeGrafter"/>
</dbReference>
<feature type="compositionally biased region" description="Basic and acidic residues" evidence="6">
    <location>
        <begin position="13"/>
        <end position="25"/>
    </location>
</feature>
<keyword evidence="3 7" id="KW-0812">Transmembrane</keyword>
<dbReference type="InterPro" id="IPR051633">
    <property type="entry name" value="AceTr"/>
</dbReference>
<keyword evidence="9" id="KW-1185">Reference proteome</keyword>
<feature type="transmembrane region" description="Helical" evidence="7">
    <location>
        <begin position="235"/>
        <end position="253"/>
    </location>
</feature>
<name>K0KI48_WICCF</name>
<evidence type="ECO:0000256" key="7">
    <source>
        <dbReference type="SAM" id="Phobius"/>
    </source>
</evidence>
<dbReference type="AlphaFoldDB" id="K0KI48"/>
<evidence type="ECO:0000256" key="5">
    <source>
        <dbReference type="ARBA" id="ARBA00023136"/>
    </source>
</evidence>
<evidence type="ECO:0000313" key="8">
    <source>
        <dbReference type="EMBL" id="CCH42686.1"/>
    </source>
</evidence>
<dbReference type="PANTHER" id="PTHR31123">
    <property type="entry name" value="ACCUMULATION OF DYADS PROTEIN 2-RELATED"/>
    <property type="match status" value="1"/>
</dbReference>
<feature type="region of interest" description="Disordered" evidence="6">
    <location>
        <begin position="1"/>
        <end position="53"/>
    </location>
</feature>
<evidence type="ECO:0000256" key="3">
    <source>
        <dbReference type="ARBA" id="ARBA00022692"/>
    </source>
</evidence>
<dbReference type="FunCoup" id="K0KI48">
    <property type="interactions" value="64"/>
</dbReference>
<accession>K0KI48</accession>
<feature type="compositionally biased region" description="Polar residues" evidence="6">
    <location>
        <begin position="1"/>
        <end position="11"/>
    </location>
</feature>
<dbReference type="InParanoid" id="K0KI48"/>
<gene>
    <name evidence="8" type="ORF">BN7_2230</name>
</gene>
<sequence>MSQQYNHSSDLSDTEKQSPPIHKESQTPTYNSGSYSQNSNSYQHDLGTGTIQPKHYEDHEVHPINTEVSRIQTSGNNNEYIMIGRTKVLKSELVDAFGGTLNPGISAPSTHKFANPAPLGLCGFALTTFMLSMYNSQAMGIKVPNVVVGSAFFYGGVCQLLAGMWEIALENTFGGTALSSYGGFWLSYAAINIKWFGVKDAFEDETELANAIGFFLLGWAIFTFGLVLCTLKSTLAFFSLFFFLDITFILLSIGEFTGSVGVTRAGGVFGVITSFIAWYNAFAGIANRENSYFTAKVIPLPHAKSRIEKS</sequence>
<dbReference type="NCBIfam" id="NF038013">
    <property type="entry name" value="AceTr_1"/>
    <property type="match status" value="1"/>
</dbReference>
<dbReference type="PROSITE" id="PS01114">
    <property type="entry name" value="GPR1_FUN34_YAAH"/>
    <property type="match status" value="1"/>
</dbReference>
<feature type="transmembrane region" description="Helical" evidence="7">
    <location>
        <begin position="265"/>
        <end position="286"/>
    </location>
</feature>
<comment type="caution">
    <text evidence="8">The sequence shown here is derived from an EMBL/GenBank/DDBJ whole genome shotgun (WGS) entry which is preliminary data.</text>
</comment>
<feature type="transmembrane region" description="Helical" evidence="7">
    <location>
        <begin position="146"/>
        <end position="165"/>
    </location>
</feature>
<dbReference type="InterPro" id="IPR000791">
    <property type="entry name" value="Gpr1/Fun34/SatP-like"/>
</dbReference>
<comment type="subcellular location">
    <subcellularLocation>
        <location evidence="1">Membrane</location>
        <topology evidence="1">Multi-pass membrane protein</topology>
    </subcellularLocation>
</comment>
<feature type="compositionally biased region" description="Low complexity" evidence="6">
    <location>
        <begin position="30"/>
        <end position="43"/>
    </location>
</feature>
<comment type="similarity">
    <text evidence="2">Belongs to the acetate uptake transporter (AceTr) (TC 2.A.96) family.</text>
</comment>
<organism evidence="8 9">
    <name type="scientific">Wickerhamomyces ciferrii (strain ATCC 14091 / BCRC 22168 / CBS 111 / JCM 3599 / NBRC 0793 / NRRL Y-1031 F-60-10)</name>
    <name type="common">Yeast</name>
    <name type="synonym">Pichia ciferrii</name>
    <dbReference type="NCBI Taxonomy" id="1206466"/>
    <lineage>
        <taxon>Eukaryota</taxon>
        <taxon>Fungi</taxon>
        <taxon>Dikarya</taxon>
        <taxon>Ascomycota</taxon>
        <taxon>Saccharomycotina</taxon>
        <taxon>Saccharomycetes</taxon>
        <taxon>Phaffomycetales</taxon>
        <taxon>Wickerhamomycetaceae</taxon>
        <taxon>Wickerhamomyces</taxon>
    </lineage>
</organism>
<protein>
    <submittedName>
        <fullName evidence="8">Glyoxylate pathway regulator</fullName>
    </submittedName>
</protein>
<evidence type="ECO:0000256" key="2">
    <source>
        <dbReference type="ARBA" id="ARBA00005587"/>
    </source>
</evidence>
<dbReference type="InterPro" id="IPR047622">
    <property type="entry name" value="GPR1_FUN34_YAAH"/>
</dbReference>
<dbReference type="Pfam" id="PF01184">
    <property type="entry name" value="Gpr1_Fun34_YaaH"/>
    <property type="match status" value="1"/>
</dbReference>
<evidence type="ECO:0000313" key="9">
    <source>
        <dbReference type="Proteomes" id="UP000009328"/>
    </source>
</evidence>
<evidence type="ECO:0000256" key="1">
    <source>
        <dbReference type="ARBA" id="ARBA00004141"/>
    </source>
</evidence>
<keyword evidence="5 7" id="KW-0472">Membrane</keyword>
<dbReference type="PANTHER" id="PTHR31123:SF1">
    <property type="entry name" value="ACCUMULATION OF DYADS PROTEIN 2-RELATED"/>
    <property type="match status" value="1"/>
</dbReference>
<dbReference type="EMBL" id="CAIF01000050">
    <property type="protein sequence ID" value="CCH42686.1"/>
    <property type="molecule type" value="Genomic_DNA"/>
</dbReference>
<dbReference type="Proteomes" id="UP000009328">
    <property type="component" value="Unassembled WGS sequence"/>
</dbReference>
<evidence type="ECO:0000256" key="4">
    <source>
        <dbReference type="ARBA" id="ARBA00022989"/>
    </source>
</evidence>
<dbReference type="eggNOG" id="ENOG502QUJS">
    <property type="taxonomic scope" value="Eukaryota"/>
</dbReference>
<feature type="transmembrane region" description="Helical" evidence="7">
    <location>
        <begin position="208"/>
        <end position="228"/>
    </location>
</feature>
<dbReference type="HOGENOM" id="CLU_051062_0_0_1"/>
<keyword evidence="4 7" id="KW-1133">Transmembrane helix</keyword>